<evidence type="ECO:0000313" key="2">
    <source>
        <dbReference type="Proteomes" id="UP000184147"/>
    </source>
</evidence>
<dbReference type="Proteomes" id="UP000184147">
    <property type="component" value="Unassembled WGS sequence"/>
</dbReference>
<dbReference type="AlphaFoldDB" id="A0A1M5EY95"/>
<name>A0A1M5EY95_9FLAO</name>
<sequence>MTKRNYEDEAIKLSKVIDIAIESMRKFPSESWSKETLDHVVNCYKEYKEYAINPEPKFKKIASLKYLIEDVFTRFQESSGKDVEYFWQELKKQNLDYSRKDKLDKIIKSGKIKSRIEFEYVTDIIVLAEQEGRITKDEAMLLGNMLDNFALKHCK</sequence>
<proteinExistence type="predicted"/>
<protein>
    <submittedName>
        <fullName evidence="1">Uncharacterized protein</fullName>
    </submittedName>
</protein>
<dbReference type="OrthoDB" id="666888at2"/>
<keyword evidence="2" id="KW-1185">Reference proteome</keyword>
<evidence type="ECO:0000313" key="1">
    <source>
        <dbReference type="EMBL" id="SHF84169.1"/>
    </source>
</evidence>
<reference evidence="1 2" key="1">
    <citation type="submission" date="2016-11" db="EMBL/GenBank/DDBJ databases">
        <authorList>
            <person name="Jaros S."/>
            <person name="Januszkiewicz K."/>
            <person name="Wedrychowicz H."/>
        </authorList>
    </citation>
    <scope>NUCLEOTIDE SEQUENCE [LARGE SCALE GENOMIC DNA]</scope>
    <source>
        <strain evidence="1 2">DSM 25660</strain>
    </source>
</reference>
<accession>A0A1M5EY95</accession>
<dbReference type="EMBL" id="FQVQ01000023">
    <property type="protein sequence ID" value="SHF84169.1"/>
    <property type="molecule type" value="Genomic_DNA"/>
</dbReference>
<organism evidence="1 2">
    <name type="scientific">Flavobacterium fontis</name>
    <dbReference type="NCBI Taxonomy" id="1124188"/>
    <lineage>
        <taxon>Bacteria</taxon>
        <taxon>Pseudomonadati</taxon>
        <taxon>Bacteroidota</taxon>
        <taxon>Flavobacteriia</taxon>
        <taxon>Flavobacteriales</taxon>
        <taxon>Flavobacteriaceae</taxon>
        <taxon>Flavobacterium</taxon>
    </lineage>
</organism>
<dbReference type="RefSeq" id="WP_073365460.1">
    <property type="nucleotide sequence ID" value="NZ_FQVQ01000023.1"/>
</dbReference>
<gene>
    <name evidence="1" type="ORF">SAMN05444377_12327</name>
</gene>